<dbReference type="GO" id="GO:0006304">
    <property type="term" value="P:DNA modification"/>
    <property type="evidence" value="ECO:0007669"/>
    <property type="project" value="InterPro"/>
</dbReference>
<evidence type="ECO:0000256" key="3">
    <source>
        <dbReference type="ARBA" id="ARBA00022679"/>
    </source>
</evidence>
<dbReference type="SUPFAM" id="SSF53335">
    <property type="entry name" value="S-adenosyl-L-methionine-dependent methyltransferases"/>
    <property type="match status" value="1"/>
</dbReference>
<dbReference type="EMBL" id="JAOPJZ010000017">
    <property type="protein sequence ID" value="MCU4753428.1"/>
    <property type="molecule type" value="Genomic_DNA"/>
</dbReference>
<dbReference type="Proteomes" id="UP001321047">
    <property type="component" value="Unassembled WGS sequence"/>
</dbReference>
<proteinExistence type="predicted"/>
<evidence type="ECO:0000256" key="7">
    <source>
        <dbReference type="SAM" id="MobiDB-lite"/>
    </source>
</evidence>
<dbReference type="InterPro" id="IPR050953">
    <property type="entry name" value="N4_N6_ade-DNA_methylase"/>
</dbReference>
<feature type="domain" description="Type II methyltransferase M.TaqI-like" evidence="8">
    <location>
        <begin position="570"/>
        <end position="762"/>
    </location>
</feature>
<dbReference type="PANTHER" id="PTHR33841:SF1">
    <property type="entry name" value="DNA METHYLTRANSFERASE A"/>
    <property type="match status" value="1"/>
</dbReference>
<organism evidence="9 10">
    <name type="scientific">Natronosalvus hydrolyticus</name>
    <dbReference type="NCBI Taxonomy" id="2979988"/>
    <lineage>
        <taxon>Archaea</taxon>
        <taxon>Methanobacteriati</taxon>
        <taxon>Methanobacteriota</taxon>
        <taxon>Stenosarchaea group</taxon>
        <taxon>Halobacteria</taxon>
        <taxon>Halobacteriales</taxon>
        <taxon>Natrialbaceae</taxon>
        <taxon>Natronosalvus</taxon>
    </lineage>
</organism>
<keyword evidence="10" id="KW-1185">Reference proteome</keyword>
<dbReference type="InterPro" id="IPR002052">
    <property type="entry name" value="DNA_methylase_N6_adenine_CS"/>
</dbReference>
<keyword evidence="3" id="KW-0808">Transferase</keyword>
<evidence type="ECO:0000256" key="1">
    <source>
        <dbReference type="ARBA" id="ARBA00011900"/>
    </source>
</evidence>
<evidence type="ECO:0000256" key="6">
    <source>
        <dbReference type="SAM" id="Coils"/>
    </source>
</evidence>
<evidence type="ECO:0000256" key="4">
    <source>
        <dbReference type="ARBA" id="ARBA00022691"/>
    </source>
</evidence>
<dbReference type="InterPro" id="IPR029063">
    <property type="entry name" value="SAM-dependent_MTases_sf"/>
</dbReference>
<dbReference type="InterPro" id="IPR011639">
    <property type="entry name" value="MethylTrfase_TaqI-like_dom"/>
</dbReference>
<feature type="domain" description="Type II methyltransferase M.TaqI-like" evidence="8">
    <location>
        <begin position="820"/>
        <end position="881"/>
    </location>
</feature>
<protein>
    <recommendedName>
        <fullName evidence="1">site-specific DNA-methyltransferase (adenine-specific)</fullName>
        <ecNumber evidence="1">2.1.1.72</ecNumber>
    </recommendedName>
</protein>
<feature type="compositionally biased region" description="Basic and acidic residues" evidence="7">
    <location>
        <begin position="70"/>
        <end position="80"/>
    </location>
</feature>
<feature type="coiled-coil region" evidence="6">
    <location>
        <begin position="667"/>
        <end position="698"/>
    </location>
</feature>
<dbReference type="GO" id="GO:0003676">
    <property type="term" value="F:nucleic acid binding"/>
    <property type="evidence" value="ECO:0007669"/>
    <property type="project" value="InterPro"/>
</dbReference>
<keyword evidence="6" id="KW-0175">Coiled coil</keyword>
<evidence type="ECO:0000256" key="2">
    <source>
        <dbReference type="ARBA" id="ARBA00022603"/>
    </source>
</evidence>
<keyword evidence="4" id="KW-0949">S-adenosyl-L-methionine</keyword>
<dbReference type="EC" id="2.1.1.72" evidence="1"/>
<dbReference type="PANTHER" id="PTHR33841">
    <property type="entry name" value="DNA METHYLTRANSFERASE YEEA-RELATED"/>
    <property type="match status" value="1"/>
</dbReference>
<name>A0AAP2ZAM8_9EURY</name>
<reference evidence="9 10" key="1">
    <citation type="submission" date="2022-09" db="EMBL/GenBank/DDBJ databases">
        <title>Enrichment on poylsaccharides allowed isolation of novel metabolic and taxonomic groups of Haloarchaea.</title>
        <authorList>
            <person name="Sorokin D.Y."/>
            <person name="Elcheninov A.G."/>
            <person name="Khizhniak T.V."/>
            <person name="Kolganova T.V."/>
            <person name="Kublanov I.V."/>
        </authorList>
    </citation>
    <scope>NUCLEOTIDE SEQUENCE [LARGE SCALE GENOMIC DNA]</scope>
    <source>
        <strain evidence="9 10">AArc-curdl1</strain>
    </source>
</reference>
<evidence type="ECO:0000313" key="10">
    <source>
        <dbReference type="Proteomes" id="UP001321047"/>
    </source>
</evidence>
<gene>
    <name evidence="9" type="ORF">OB919_15800</name>
</gene>
<dbReference type="Gene3D" id="3.40.50.150">
    <property type="entry name" value="Vaccinia Virus protein VP39"/>
    <property type="match status" value="1"/>
</dbReference>
<accession>A0AAP2ZAM8</accession>
<evidence type="ECO:0000313" key="9">
    <source>
        <dbReference type="EMBL" id="MCU4753428.1"/>
    </source>
</evidence>
<dbReference type="GO" id="GO:0032259">
    <property type="term" value="P:methylation"/>
    <property type="evidence" value="ECO:0007669"/>
    <property type="project" value="UniProtKB-KW"/>
</dbReference>
<comment type="caution">
    <text evidence="9">The sequence shown here is derived from an EMBL/GenBank/DDBJ whole genome shotgun (WGS) entry which is preliminary data.</text>
</comment>
<evidence type="ECO:0000256" key="5">
    <source>
        <dbReference type="ARBA" id="ARBA00047942"/>
    </source>
</evidence>
<dbReference type="RefSeq" id="WP_342809745.1">
    <property type="nucleotide sequence ID" value="NZ_JAOPJZ010000017.1"/>
</dbReference>
<dbReference type="PRINTS" id="PR00507">
    <property type="entry name" value="N12N6MTFRASE"/>
</dbReference>
<evidence type="ECO:0000259" key="8">
    <source>
        <dbReference type="Pfam" id="PF07669"/>
    </source>
</evidence>
<dbReference type="Pfam" id="PF07669">
    <property type="entry name" value="Eco57I"/>
    <property type="match status" value="2"/>
</dbReference>
<feature type="region of interest" description="Disordered" evidence="7">
    <location>
        <begin position="62"/>
        <end position="83"/>
    </location>
</feature>
<sequence>MSTNTDSPSPDTSVATEFVLQEFETEVDPDDVQHFAEQIEGIVRTLRSRVVSDDRLEELLRSGPGTNVLRENDSKERSDPEPLTQSVIIEPLFDLLGYDVEPEAGGLSDRRGQQADYAIPLRDVDTIDSSRLLIEAEPLNKRLDQHSHGLGQVKDWLAIDEFEADFGIATDGVRWILLKRDRDTYGYDTISEVDLQPVFLAAFENITGRQVSLNEWLEDDYEDYIEALIRGFEYDNFLSIAGDAPQIIRKTKEEITDEFYDHYVHLVFGIVDEEERSERSLIGEGVVPPKNADGDDIRLFSVGLMNRLIFIKFLEDKGLVRSSLLRDLADTHESGVNPGSFYKTYLEPLFYGVFDERPSEREERIRDIDMYRDVPYLNGGLFRPTIENGGDFHEQDFDVRDSVLISIIDLLERYTFSADGSPRDLDPSILGKVFEKTINYITGEPGDQKKDLGAFYTPDEITSFSAQETVQPALLDRFQTYLVEKRDWPEAEVEGYDDVYDLLDTLPESADLAEALLNEVDNFRALDPACGSGHFLTSVLSEIVEVRKALHGLQGNDLPTWKLRKKTVIENVYGVDIVDPAVEIAKLRLWLSIISEVDPEAVDEYSEDELALPNVIFNIRQGNSLIGYTELIETGAEEEQARLDAWGEDTVRSMYGDIIAAITRHKRAETTEEALDHLQQAESLLEEYRGDLNEKVLRDFHSAGAEDVTLDQIQSYEPFHWVLEFAEVYADGGFDIIVGNPPWEELSPSRDDFFPRYDKRFRTRMPSDKDAKEAELLDNPEIAEAYEEYKQDIQRRAQYFRDGSAYQLQSPSIDGRKVGNERDLSMLFFERVFQLASEDGYIAQVLPGVIFNGAAGKDLRLHTLENTTVENLVGFENRGIFDGLHFQYRFGVITLKNSGETEIVEGVFNQTDTEILDQLDEKGLKIPKEVLRDYSPEARIFPYIEDAREVEVLRKVLSHPPASTRESMPWYLDPYTEVHRSQDSDRFIEDEQQGDYPVIGGRNMWQYTYDPTFFENLESPSLWSVDEDVDPDKSAKLRIREKNVRRLKRDLYDELDGTGSQKSFVNEKLEQNGRGPLSEDDVLLDCTEYRLVYREIARPTDERTVIATVIPKGTVCYHKLYTIRPYEINPEPEDLSEAPLHSVYDRIFDDKELFVAAGLLNSIPFDFLMRTKIDNSIVRYKFIESQMPRLTEGDEWFDYISSRAARLNCYGDEFEEMRERLGGIEAATDPQERQRLRAEIDAAAFHAYGLNKEETQFVLDDFYRVNDPRIMTEEYFDLVWEKYQDLA</sequence>
<comment type="catalytic activity">
    <reaction evidence="5">
        <text>a 2'-deoxyadenosine in DNA + S-adenosyl-L-methionine = an N(6)-methyl-2'-deoxyadenosine in DNA + S-adenosyl-L-homocysteine + H(+)</text>
        <dbReference type="Rhea" id="RHEA:15197"/>
        <dbReference type="Rhea" id="RHEA-COMP:12418"/>
        <dbReference type="Rhea" id="RHEA-COMP:12419"/>
        <dbReference type="ChEBI" id="CHEBI:15378"/>
        <dbReference type="ChEBI" id="CHEBI:57856"/>
        <dbReference type="ChEBI" id="CHEBI:59789"/>
        <dbReference type="ChEBI" id="CHEBI:90615"/>
        <dbReference type="ChEBI" id="CHEBI:90616"/>
        <dbReference type="EC" id="2.1.1.72"/>
    </reaction>
</comment>
<dbReference type="GO" id="GO:0009007">
    <property type="term" value="F:site-specific DNA-methyltransferase (adenine-specific) activity"/>
    <property type="evidence" value="ECO:0007669"/>
    <property type="project" value="UniProtKB-EC"/>
</dbReference>
<dbReference type="PROSITE" id="PS00092">
    <property type="entry name" value="N6_MTASE"/>
    <property type="match status" value="1"/>
</dbReference>
<keyword evidence="2" id="KW-0489">Methyltransferase</keyword>